<reference evidence="9" key="1">
    <citation type="submission" date="2022-03" db="EMBL/GenBank/DDBJ databases">
        <title>Complete genome sequence of Caldinitratiruptor microaerophilus.</title>
        <authorList>
            <person name="Mukaiyama R."/>
            <person name="Nishiyama T."/>
            <person name="Ueda K."/>
        </authorList>
    </citation>
    <scope>NUCLEOTIDE SEQUENCE</scope>
    <source>
        <strain evidence="9">JCM 16183</strain>
    </source>
</reference>
<feature type="transmembrane region" description="Helical" evidence="7">
    <location>
        <begin position="177"/>
        <end position="196"/>
    </location>
</feature>
<evidence type="ECO:0000313" key="9">
    <source>
        <dbReference type="EMBL" id="BDG61521.1"/>
    </source>
</evidence>
<dbReference type="AlphaFoldDB" id="A0AA35G8X6"/>
<keyword evidence="6 7" id="KW-0472">Membrane</keyword>
<feature type="transmembrane region" description="Helical" evidence="7">
    <location>
        <begin position="38"/>
        <end position="56"/>
    </location>
</feature>
<dbReference type="PANTHER" id="PTHR42920:SF5">
    <property type="entry name" value="EAMA DOMAIN-CONTAINING PROTEIN"/>
    <property type="match status" value="1"/>
</dbReference>
<comment type="similarity">
    <text evidence="2">Belongs to the EamA transporter family.</text>
</comment>
<dbReference type="Proteomes" id="UP001163687">
    <property type="component" value="Chromosome"/>
</dbReference>
<evidence type="ECO:0000256" key="1">
    <source>
        <dbReference type="ARBA" id="ARBA00004651"/>
    </source>
</evidence>
<dbReference type="SUPFAM" id="SSF103481">
    <property type="entry name" value="Multidrug resistance efflux transporter EmrE"/>
    <property type="match status" value="2"/>
</dbReference>
<keyword evidence="3" id="KW-1003">Cell membrane</keyword>
<evidence type="ECO:0000256" key="6">
    <source>
        <dbReference type="ARBA" id="ARBA00023136"/>
    </source>
</evidence>
<organism evidence="9 10">
    <name type="scientific">Caldinitratiruptor microaerophilus</name>
    <dbReference type="NCBI Taxonomy" id="671077"/>
    <lineage>
        <taxon>Bacteria</taxon>
        <taxon>Bacillati</taxon>
        <taxon>Bacillota</taxon>
        <taxon>Clostridia</taxon>
        <taxon>Eubacteriales</taxon>
        <taxon>Symbiobacteriaceae</taxon>
        <taxon>Caldinitratiruptor</taxon>
    </lineage>
</organism>
<feature type="transmembrane region" description="Helical" evidence="7">
    <location>
        <begin position="266"/>
        <end position="288"/>
    </location>
</feature>
<dbReference type="InterPro" id="IPR051258">
    <property type="entry name" value="Diverse_Substrate_Transporter"/>
</dbReference>
<feature type="transmembrane region" description="Helical" evidence="7">
    <location>
        <begin position="63"/>
        <end position="82"/>
    </location>
</feature>
<dbReference type="EMBL" id="AP025628">
    <property type="protein sequence ID" value="BDG61521.1"/>
    <property type="molecule type" value="Genomic_DNA"/>
</dbReference>
<accession>A0AA35G8X6</accession>
<dbReference type="KEGG" id="cmic:caldi_26110"/>
<feature type="domain" description="EamA" evidence="8">
    <location>
        <begin position="147"/>
        <end position="281"/>
    </location>
</feature>
<dbReference type="InterPro" id="IPR037185">
    <property type="entry name" value="EmrE-like"/>
</dbReference>
<feature type="transmembrane region" description="Helical" evidence="7">
    <location>
        <begin position="150"/>
        <end position="170"/>
    </location>
</feature>
<proteinExistence type="inferred from homology"/>
<evidence type="ECO:0000256" key="7">
    <source>
        <dbReference type="SAM" id="Phobius"/>
    </source>
</evidence>
<evidence type="ECO:0000256" key="3">
    <source>
        <dbReference type="ARBA" id="ARBA00022475"/>
    </source>
</evidence>
<evidence type="ECO:0000259" key="8">
    <source>
        <dbReference type="Pfam" id="PF00892"/>
    </source>
</evidence>
<evidence type="ECO:0000313" key="10">
    <source>
        <dbReference type="Proteomes" id="UP001163687"/>
    </source>
</evidence>
<dbReference type="InterPro" id="IPR000620">
    <property type="entry name" value="EamA_dom"/>
</dbReference>
<evidence type="ECO:0000256" key="4">
    <source>
        <dbReference type="ARBA" id="ARBA00022692"/>
    </source>
</evidence>
<name>A0AA35G8X6_9FIRM</name>
<dbReference type="PANTHER" id="PTHR42920">
    <property type="entry name" value="OS03G0707200 PROTEIN-RELATED"/>
    <property type="match status" value="1"/>
</dbReference>
<protein>
    <submittedName>
        <fullName evidence="9">Transporter</fullName>
    </submittedName>
</protein>
<comment type="subcellular location">
    <subcellularLocation>
        <location evidence="1">Cell membrane</location>
        <topology evidence="1">Multi-pass membrane protein</topology>
    </subcellularLocation>
</comment>
<feature type="transmembrane region" description="Helical" evidence="7">
    <location>
        <begin position="240"/>
        <end position="260"/>
    </location>
</feature>
<dbReference type="Pfam" id="PF00892">
    <property type="entry name" value="EamA"/>
    <property type="match status" value="2"/>
</dbReference>
<dbReference type="GO" id="GO:0005886">
    <property type="term" value="C:plasma membrane"/>
    <property type="evidence" value="ECO:0007669"/>
    <property type="project" value="UniProtKB-SubCell"/>
</dbReference>
<sequence>MALRSWQADLLLLLVTAIWGWTFPVVESATRWVHVFPFLALRFDLAAAVLAVLVWPRLRRAPAATWGAGALVGLFLFGGYALQTFGMGLNRSPAKTGFITGLSVVLVPVLSRMWLRRPVAVQAWAGVALSTAGLALMTLNGRLAPHAGDLLVLGSALAFALHVTAVARYAGAHDPAALAAIQVGTAALAAHASAVLTGTWRPLSTVDAAVWQAIVITGLLATALAFWLQNTLQPFTTPTHTALIFAAEPVWAAAFAWLLSGETLTGRAYVGGALIVLGMILAELSSLLKRKPASRGEAREAARQSTL</sequence>
<dbReference type="RefSeq" id="WP_264842165.1">
    <property type="nucleotide sequence ID" value="NZ_AP025628.1"/>
</dbReference>
<keyword evidence="5 7" id="KW-1133">Transmembrane helix</keyword>
<feature type="transmembrane region" description="Helical" evidence="7">
    <location>
        <begin position="94"/>
        <end position="111"/>
    </location>
</feature>
<gene>
    <name evidence="9" type="ORF">caldi_26110</name>
</gene>
<feature type="domain" description="EamA" evidence="8">
    <location>
        <begin position="8"/>
        <end position="138"/>
    </location>
</feature>
<evidence type="ECO:0000256" key="5">
    <source>
        <dbReference type="ARBA" id="ARBA00022989"/>
    </source>
</evidence>
<keyword evidence="4 7" id="KW-0812">Transmembrane</keyword>
<evidence type="ECO:0000256" key="2">
    <source>
        <dbReference type="ARBA" id="ARBA00007362"/>
    </source>
</evidence>
<feature type="transmembrane region" description="Helical" evidence="7">
    <location>
        <begin position="208"/>
        <end position="228"/>
    </location>
</feature>
<feature type="transmembrane region" description="Helical" evidence="7">
    <location>
        <begin position="123"/>
        <end position="144"/>
    </location>
</feature>
<keyword evidence="10" id="KW-1185">Reference proteome</keyword>